<sequence>MGGRAGAGSDNALISGNLGNWRRYYTRTGASFRAFVFGSSHGKTGQKEPALTNRRTKPPCRGRCGTTQVQRAKLTERHLHQSFLRREDLTGTTDDRIRTVTVRELQTTGPYGNCH</sequence>
<dbReference type="EMBL" id="GG666743">
    <property type="protein sequence ID" value="EEN42161.1"/>
    <property type="molecule type" value="Genomic_DNA"/>
</dbReference>
<organism>
    <name type="scientific">Branchiostoma floridae</name>
    <name type="common">Florida lancelet</name>
    <name type="synonym">Amphioxus</name>
    <dbReference type="NCBI Taxonomy" id="7739"/>
    <lineage>
        <taxon>Eukaryota</taxon>
        <taxon>Metazoa</taxon>
        <taxon>Chordata</taxon>
        <taxon>Cephalochordata</taxon>
        <taxon>Leptocardii</taxon>
        <taxon>Amphioxiformes</taxon>
        <taxon>Branchiostomatidae</taxon>
        <taxon>Branchiostoma</taxon>
    </lineage>
</organism>
<evidence type="ECO:0000313" key="2">
    <source>
        <dbReference type="EMBL" id="EEN42161.1"/>
    </source>
</evidence>
<dbReference type="InParanoid" id="C3ZZ50"/>
<gene>
    <name evidence="2" type="ORF">BRAFLDRAFT_109847</name>
</gene>
<reference evidence="2" key="1">
    <citation type="journal article" date="2008" name="Nature">
        <title>The amphioxus genome and the evolution of the chordate karyotype.</title>
        <authorList>
            <consortium name="US DOE Joint Genome Institute (JGI-PGF)"/>
            <person name="Putnam N.H."/>
            <person name="Butts T."/>
            <person name="Ferrier D.E.K."/>
            <person name="Furlong R.F."/>
            <person name="Hellsten U."/>
            <person name="Kawashima T."/>
            <person name="Robinson-Rechavi M."/>
            <person name="Shoguchi E."/>
            <person name="Terry A."/>
            <person name="Yu J.-K."/>
            <person name="Benito-Gutierrez E.L."/>
            <person name="Dubchak I."/>
            <person name="Garcia-Fernandez J."/>
            <person name="Gibson-Brown J.J."/>
            <person name="Grigoriev I.V."/>
            <person name="Horton A.C."/>
            <person name="de Jong P.J."/>
            <person name="Jurka J."/>
            <person name="Kapitonov V.V."/>
            <person name="Kohara Y."/>
            <person name="Kuroki Y."/>
            <person name="Lindquist E."/>
            <person name="Lucas S."/>
            <person name="Osoegawa K."/>
            <person name="Pennacchio L.A."/>
            <person name="Salamov A.A."/>
            <person name="Satou Y."/>
            <person name="Sauka-Spengler T."/>
            <person name="Schmutz J."/>
            <person name="Shin-I T."/>
            <person name="Toyoda A."/>
            <person name="Bronner-Fraser M."/>
            <person name="Fujiyama A."/>
            <person name="Holland L.Z."/>
            <person name="Holland P.W.H."/>
            <person name="Satoh N."/>
            <person name="Rokhsar D.S."/>
        </authorList>
    </citation>
    <scope>NUCLEOTIDE SEQUENCE [LARGE SCALE GENOMIC DNA]</scope>
    <source>
        <strain evidence="2">S238N-H82</strain>
        <tissue evidence="2">Testes</tissue>
    </source>
</reference>
<name>C3ZZ50_BRAFL</name>
<evidence type="ECO:0000256" key="1">
    <source>
        <dbReference type="SAM" id="MobiDB-lite"/>
    </source>
</evidence>
<protein>
    <submittedName>
        <fullName evidence="2">Uncharacterized protein</fullName>
    </submittedName>
</protein>
<feature type="region of interest" description="Disordered" evidence="1">
    <location>
        <begin position="39"/>
        <end position="68"/>
    </location>
</feature>
<accession>C3ZZ50</accession>
<dbReference type="AlphaFoldDB" id="C3ZZ50"/>
<proteinExistence type="predicted"/>